<dbReference type="PANTHER" id="PTHR13604">
    <property type="entry name" value="DC12-RELATED"/>
    <property type="match status" value="1"/>
</dbReference>
<evidence type="ECO:0000256" key="4">
    <source>
        <dbReference type="ARBA" id="ARBA00022801"/>
    </source>
</evidence>
<dbReference type="InterPro" id="IPR036590">
    <property type="entry name" value="SRAP-like"/>
</dbReference>
<dbReference type="PATRIC" id="fig|762836.4.peg.4326"/>
<dbReference type="GO" id="GO:0003697">
    <property type="term" value="F:single-stranded DNA binding"/>
    <property type="evidence" value="ECO:0007669"/>
    <property type="project" value="InterPro"/>
</dbReference>
<evidence type="ECO:0000313" key="11">
    <source>
        <dbReference type="Proteomes" id="UP000175989"/>
    </source>
</evidence>
<proteinExistence type="inferred from homology"/>
<keyword evidence="7" id="KW-0456">Lyase</keyword>
<keyword evidence="3" id="KW-0227">DNA damage</keyword>
<keyword evidence="4 8" id="KW-0378">Hydrolase</keyword>
<evidence type="ECO:0000256" key="3">
    <source>
        <dbReference type="ARBA" id="ARBA00022763"/>
    </source>
</evidence>
<dbReference type="AlphaFoldDB" id="A0A1E7WD38"/>
<reference evidence="11" key="1">
    <citation type="journal article" date="2016" name="Front. Microbiol.">
        <title>Molecular Keys to the Janthinobacterium and Duganella spp. Interaction with the Plant Pathogen Fusarium graminearum.</title>
        <authorList>
            <person name="Haack F.S."/>
            <person name="Poehlein A."/>
            <person name="Kroger C."/>
            <person name="Voigt C.A."/>
            <person name="Piepenbring M."/>
            <person name="Bode H.B."/>
            <person name="Daniel R."/>
            <person name="Schafer W."/>
            <person name="Streit W.R."/>
        </authorList>
    </citation>
    <scope>NUCLEOTIDE SEQUENCE [LARGE SCALE GENOMIC DNA]</scope>
    <source>
        <strain evidence="11">T54</strain>
    </source>
</reference>
<dbReference type="RefSeq" id="WP_070250806.1">
    <property type="nucleotide sequence ID" value="NZ_LROM01000119.1"/>
</dbReference>
<dbReference type="Gene3D" id="3.90.1680.10">
    <property type="entry name" value="SOS response associated peptidase-like"/>
    <property type="match status" value="1"/>
</dbReference>
<evidence type="ECO:0000256" key="2">
    <source>
        <dbReference type="ARBA" id="ARBA00022670"/>
    </source>
</evidence>
<keyword evidence="11" id="KW-1185">Reference proteome</keyword>
<evidence type="ECO:0000256" key="8">
    <source>
        <dbReference type="RuleBase" id="RU364100"/>
    </source>
</evidence>
<keyword evidence="6" id="KW-0238">DNA-binding</keyword>
<evidence type="ECO:0000256" key="1">
    <source>
        <dbReference type="ARBA" id="ARBA00008136"/>
    </source>
</evidence>
<evidence type="ECO:0000256" key="6">
    <source>
        <dbReference type="ARBA" id="ARBA00023125"/>
    </source>
</evidence>
<name>A0A1E7WD38_9BURK</name>
<keyword evidence="2 8" id="KW-0645">Protease</keyword>
<keyword evidence="5" id="KW-0190">Covalent protein-DNA linkage</keyword>
<sequence length="233" mass="26792">MCTNYRPTSRDLLADLFQLSLFEGGDWPAESWKDYPAPIIRYNGHGQLVCTTATYGLVPRRHIPPGVKPWDTMNARTETVGQLRSYAKCWREGQLCLVPMTGFFEPNYESGAAQRWQIGRADSAPFAVAGIWREWPGENGPEYSFTQLTINADEHPLMQRFHKPGDEKRSLIVIAADEYDDWLRCRDPERARSYFQQFPPELMRAWFDPPPPRKKKAQPAASPQPESTQIDLF</sequence>
<feature type="region of interest" description="Disordered" evidence="9">
    <location>
        <begin position="205"/>
        <end position="233"/>
    </location>
</feature>
<dbReference type="PANTHER" id="PTHR13604:SF0">
    <property type="entry name" value="ABASIC SITE PROCESSING PROTEIN HMCES"/>
    <property type="match status" value="1"/>
</dbReference>
<dbReference type="EC" id="3.4.-.-" evidence="8"/>
<comment type="caution">
    <text evidence="10">The sequence shown here is derived from an EMBL/GenBank/DDBJ whole genome shotgun (WGS) entry which is preliminary data.</text>
</comment>
<dbReference type="OrthoDB" id="6192129at2"/>
<dbReference type="EMBL" id="LROM01000119">
    <property type="protein sequence ID" value="OEZ95800.1"/>
    <property type="molecule type" value="Genomic_DNA"/>
</dbReference>
<protein>
    <recommendedName>
        <fullName evidence="8">Abasic site processing protein</fullName>
        <ecNumber evidence="8">3.4.-.-</ecNumber>
    </recommendedName>
</protein>
<gene>
    <name evidence="10" type="ORF">DUPY_42000</name>
</gene>
<comment type="similarity">
    <text evidence="1 8">Belongs to the SOS response-associated peptidase family.</text>
</comment>
<dbReference type="GO" id="GO:0008233">
    <property type="term" value="F:peptidase activity"/>
    <property type="evidence" value="ECO:0007669"/>
    <property type="project" value="UniProtKB-KW"/>
</dbReference>
<organism evidence="10 11">
    <name type="scientific">Duganella phyllosphaerae</name>
    <dbReference type="NCBI Taxonomy" id="762836"/>
    <lineage>
        <taxon>Bacteria</taxon>
        <taxon>Pseudomonadati</taxon>
        <taxon>Pseudomonadota</taxon>
        <taxon>Betaproteobacteria</taxon>
        <taxon>Burkholderiales</taxon>
        <taxon>Oxalobacteraceae</taxon>
        <taxon>Telluria group</taxon>
        <taxon>Duganella</taxon>
    </lineage>
</organism>
<dbReference type="InterPro" id="IPR003738">
    <property type="entry name" value="SRAP"/>
</dbReference>
<dbReference type="Proteomes" id="UP000175989">
    <property type="component" value="Unassembled WGS sequence"/>
</dbReference>
<evidence type="ECO:0000313" key="10">
    <source>
        <dbReference type="EMBL" id="OEZ95800.1"/>
    </source>
</evidence>
<dbReference type="GO" id="GO:0006508">
    <property type="term" value="P:proteolysis"/>
    <property type="evidence" value="ECO:0007669"/>
    <property type="project" value="UniProtKB-KW"/>
</dbReference>
<dbReference type="SUPFAM" id="SSF143081">
    <property type="entry name" value="BB1717-like"/>
    <property type="match status" value="1"/>
</dbReference>
<evidence type="ECO:0000256" key="9">
    <source>
        <dbReference type="SAM" id="MobiDB-lite"/>
    </source>
</evidence>
<dbReference type="GO" id="GO:0106300">
    <property type="term" value="P:protein-DNA covalent cross-linking repair"/>
    <property type="evidence" value="ECO:0007669"/>
    <property type="project" value="InterPro"/>
</dbReference>
<dbReference type="Pfam" id="PF02586">
    <property type="entry name" value="SRAP"/>
    <property type="match status" value="1"/>
</dbReference>
<dbReference type="GO" id="GO:0016829">
    <property type="term" value="F:lyase activity"/>
    <property type="evidence" value="ECO:0007669"/>
    <property type="project" value="UniProtKB-KW"/>
</dbReference>
<evidence type="ECO:0000256" key="5">
    <source>
        <dbReference type="ARBA" id="ARBA00023124"/>
    </source>
</evidence>
<accession>A0A1E7WD38</accession>
<evidence type="ECO:0000256" key="7">
    <source>
        <dbReference type="ARBA" id="ARBA00023239"/>
    </source>
</evidence>